<organism evidence="4">
    <name type="scientific">Acididesulfobacillus acetoxydans</name>
    <dbReference type="NCBI Taxonomy" id="1561005"/>
    <lineage>
        <taxon>Bacteria</taxon>
        <taxon>Bacillati</taxon>
        <taxon>Bacillota</taxon>
        <taxon>Clostridia</taxon>
        <taxon>Eubacteriales</taxon>
        <taxon>Peptococcaceae</taxon>
        <taxon>Acididesulfobacillus</taxon>
    </lineage>
</organism>
<protein>
    <submittedName>
        <fullName evidence="5">Hydantoin utilization protein A</fullName>
    </submittedName>
    <submittedName>
        <fullName evidence="4">Hydantoinase/oxoprolinase N-terminal region</fullName>
        <ecNumber evidence="4">3.-.-.-</ecNumber>
    </submittedName>
</protein>
<evidence type="ECO:0000313" key="6">
    <source>
        <dbReference type="Proteomes" id="UP001071230"/>
    </source>
</evidence>
<gene>
    <name evidence="4" type="ORF">DEACI_1535</name>
    <name evidence="5" type="ORF">DEACI_2398</name>
</gene>
<name>A0A8S0WFB8_9FIRM</name>
<dbReference type="EC" id="3.-.-.-" evidence="4"/>
<reference evidence="4" key="2">
    <citation type="submission" date="2020-01" db="EMBL/GenBank/DDBJ databases">
        <authorList>
            <person name="Hornung B."/>
        </authorList>
    </citation>
    <scope>NUCLEOTIDE SEQUENCE</scope>
    <source>
        <strain evidence="4">PacBioINE</strain>
    </source>
</reference>
<feature type="domain" description="Hydantoinase/oxoprolinase N-terminal" evidence="2">
    <location>
        <begin position="3"/>
        <end position="180"/>
    </location>
</feature>
<evidence type="ECO:0000313" key="4">
    <source>
        <dbReference type="EMBL" id="CAA7600882.1"/>
    </source>
</evidence>
<keyword evidence="4" id="KW-0378">Hydrolase</keyword>
<dbReference type="InterPro" id="IPR049517">
    <property type="entry name" value="ACX-like_C"/>
</dbReference>
<dbReference type="AlphaFoldDB" id="A0A8S0WFB8"/>
<reference evidence="5" key="1">
    <citation type="submission" date="2014-11" db="EMBL/GenBank/DDBJ databases">
        <authorList>
            <person name="Hornung B.V."/>
        </authorList>
    </citation>
    <scope>NUCLEOTIDE SEQUENCE</scope>
    <source>
        <strain evidence="5">INE</strain>
    </source>
</reference>
<dbReference type="GO" id="GO:0017168">
    <property type="term" value="F:5-oxoprolinase (ATP-hydrolyzing) activity"/>
    <property type="evidence" value="ECO:0007669"/>
    <property type="project" value="TreeGrafter"/>
</dbReference>
<accession>A0A8S0WFB8</accession>
<dbReference type="GO" id="GO:0006749">
    <property type="term" value="P:glutathione metabolic process"/>
    <property type="evidence" value="ECO:0007669"/>
    <property type="project" value="TreeGrafter"/>
</dbReference>
<evidence type="ECO:0000313" key="5">
    <source>
        <dbReference type="EMBL" id="CEJ07926.1"/>
    </source>
</evidence>
<dbReference type="Proteomes" id="UP001071230">
    <property type="component" value="Unassembled WGS sequence"/>
</dbReference>
<dbReference type="KEGG" id="aacx:DEACI_1535"/>
<feature type="domain" description="Acetophenone carboxylase-like C-terminal" evidence="3">
    <location>
        <begin position="504"/>
        <end position="673"/>
    </location>
</feature>
<dbReference type="EMBL" id="CDGJ01000070">
    <property type="protein sequence ID" value="CEJ07926.1"/>
    <property type="molecule type" value="Genomic_DNA"/>
</dbReference>
<dbReference type="InterPro" id="IPR002821">
    <property type="entry name" value="Hydantoinase_A"/>
</dbReference>
<dbReference type="Proteomes" id="UP000836597">
    <property type="component" value="Chromosome"/>
</dbReference>
<dbReference type="InterPro" id="IPR008040">
    <property type="entry name" value="Hydant_A_N"/>
</dbReference>
<dbReference type="PANTHER" id="PTHR11365">
    <property type="entry name" value="5-OXOPROLINASE RELATED"/>
    <property type="match status" value="1"/>
</dbReference>
<keyword evidence="6" id="KW-1185">Reference proteome</keyword>
<feature type="domain" description="Hydantoinase A/oxoprolinase" evidence="1">
    <location>
        <begin position="202"/>
        <end position="488"/>
    </location>
</feature>
<dbReference type="Pfam" id="PF19278">
    <property type="entry name" value="Hydant_A_C"/>
    <property type="match status" value="1"/>
</dbReference>
<dbReference type="EMBL" id="LR746496">
    <property type="protein sequence ID" value="CAA7600882.1"/>
    <property type="molecule type" value="Genomic_DNA"/>
</dbReference>
<sequence length="681" mass="74471">MYRIGIDVGGTFTDVTLLNADTGKYYTYKLSSTPHDQSVAIMNGTKEILELYNISARDVNYFGHGTTVATNIIIERKGAKTALLTTRGFRDILEIGRQTRPSLYNLFEEKPETLVKRSLRRELNERVRSDGSVAKAIEPKEIIAALEKIKQEGVESLAVCFLFSFLNSENEKAVEDCIKQVWPEVYYSLSSAILPEFREFERLSTTVINSYLGPKMKIYIDNMQERVKEVGVTVEPYITQSNGGVMSISSTVETPVQTALSGPSAGVVGAIYVAESAGFKNIITYDMGGTSTDVSLVNNGTAEYTTKRKVCGLPSGVPMIDVHAVGAGGGSIARVDSAGALKVGPESAGSVPGPACYGLGGDNPVVTDANLVLGRINPKHFLGGRMQIKAKYAEKAIREKVAGKLGMSVEEAAQGIIRVVNSNMSRAIRVITVERGYNPSDFTLVAYGGAGPLHAVHLAQDMGIKTVLIPSAPGVLCAFGLLTADIKKSYVKTWLSKYDEAGPELLNSIFKPLIKQGNAWLASENVPEANRKFNNIVEMRYIGQNYELQVSVRSGAISQSDFEELKTKFFKEHEKNYGYFNPTAPVQFVNFRTEAIGIVAKPNLATIEKMTDNIKKALIETREVYFAETGTIDCPVYDRYKIGQIDRVQGPCIIEQMDSTTVIPPNTHFKVDCYGNIIVTV</sequence>
<dbReference type="Pfam" id="PF05378">
    <property type="entry name" value="Hydant_A_N"/>
    <property type="match status" value="1"/>
</dbReference>
<dbReference type="PANTHER" id="PTHR11365:SF23">
    <property type="entry name" value="HYPOTHETICAL 5-OXOPROLINASE (EUROFUNG)-RELATED"/>
    <property type="match status" value="1"/>
</dbReference>
<dbReference type="GO" id="GO:0005829">
    <property type="term" value="C:cytosol"/>
    <property type="evidence" value="ECO:0007669"/>
    <property type="project" value="TreeGrafter"/>
</dbReference>
<dbReference type="RefSeq" id="WP_240984475.1">
    <property type="nucleotide sequence ID" value="NZ_CDGJ01000070.1"/>
</dbReference>
<dbReference type="InterPro" id="IPR043129">
    <property type="entry name" value="ATPase_NBD"/>
</dbReference>
<evidence type="ECO:0000259" key="3">
    <source>
        <dbReference type="Pfam" id="PF19278"/>
    </source>
</evidence>
<evidence type="ECO:0000259" key="2">
    <source>
        <dbReference type="Pfam" id="PF05378"/>
    </source>
</evidence>
<dbReference type="InterPro" id="IPR045079">
    <property type="entry name" value="Oxoprolinase-like"/>
</dbReference>
<evidence type="ECO:0000259" key="1">
    <source>
        <dbReference type="Pfam" id="PF01968"/>
    </source>
</evidence>
<proteinExistence type="predicted"/>
<dbReference type="Pfam" id="PF01968">
    <property type="entry name" value="Hydantoinase_A"/>
    <property type="match status" value="1"/>
</dbReference>
<dbReference type="SUPFAM" id="SSF53067">
    <property type="entry name" value="Actin-like ATPase domain"/>
    <property type="match status" value="1"/>
</dbReference>